<dbReference type="InterPro" id="IPR023620">
    <property type="entry name" value="SmpB"/>
</dbReference>
<feature type="region of interest" description="Disordered" evidence="3">
    <location>
        <begin position="1"/>
        <end position="23"/>
    </location>
</feature>
<reference evidence="4" key="1">
    <citation type="submission" date="2015-10" db="EMBL/GenBank/DDBJ databases">
        <authorList>
            <person name="Gilbert D.G."/>
        </authorList>
    </citation>
    <scope>NUCLEOTIDE SEQUENCE</scope>
</reference>
<dbReference type="EMBL" id="FAXA01000119">
    <property type="protein sequence ID" value="CUV01718.1"/>
    <property type="molecule type" value="Genomic_DNA"/>
</dbReference>
<dbReference type="Gene3D" id="2.40.280.10">
    <property type="match status" value="1"/>
</dbReference>
<dbReference type="GO" id="GO:0003723">
    <property type="term" value="F:RNA binding"/>
    <property type="evidence" value="ECO:0007669"/>
    <property type="project" value="UniProtKB-KW"/>
</dbReference>
<dbReference type="Pfam" id="PF01668">
    <property type="entry name" value="SmpB"/>
    <property type="match status" value="1"/>
</dbReference>
<dbReference type="PANTHER" id="PTHR30308:SF2">
    <property type="entry name" value="SSRA-BINDING PROTEIN"/>
    <property type="match status" value="1"/>
</dbReference>
<dbReference type="NCBIfam" id="TIGR00086">
    <property type="entry name" value="smpB"/>
    <property type="match status" value="1"/>
</dbReference>
<organism evidence="4">
    <name type="scientific">hydrothermal vent metagenome</name>
    <dbReference type="NCBI Taxonomy" id="652676"/>
    <lineage>
        <taxon>unclassified sequences</taxon>
        <taxon>metagenomes</taxon>
        <taxon>ecological metagenomes</taxon>
    </lineage>
</organism>
<sequence length="175" mass="19822">MARKKVSTPTAPANKNAAQQKPVVKDFRPVASNRKAHFDYEILERYEAGISLTGTEIKSIRAGKMDLRDSYARASGGEMWLHNAYIAPYDPASLNNHDPKRNRKLLLHRAEIQQMTAAAAEKGLTIVALRVYIKHHVAKVELGMARGKRQYDKRRAIIDRDMDREARRSLGASRE</sequence>
<evidence type="ECO:0000313" key="4">
    <source>
        <dbReference type="EMBL" id="CUV01718.1"/>
    </source>
</evidence>
<proteinExistence type="inferred from homology"/>
<dbReference type="GO" id="GO:0070930">
    <property type="term" value="P:trans-translation-dependent protein tagging"/>
    <property type="evidence" value="ECO:0007669"/>
    <property type="project" value="TreeGrafter"/>
</dbReference>
<dbReference type="AlphaFoldDB" id="A0A160V7R0"/>
<dbReference type="HAMAP" id="MF_00023">
    <property type="entry name" value="SmpB"/>
    <property type="match status" value="1"/>
</dbReference>
<keyword evidence="2" id="KW-0694">RNA-binding</keyword>
<feature type="compositionally biased region" description="Polar residues" evidence="3">
    <location>
        <begin position="7"/>
        <end position="19"/>
    </location>
</feature>
<protein>
    <submittedName>
        <fullName evidence="4">TmRNA-binding protein SmpB</fullName>
    </submittedName>
</protein>
<evidence type="ECO:0000256" key="3">
    <source>
        <dbReference type="SAM" id="MobiDB-lite"/>
    </source>
</evidence>
<dbReference type="InterPro" id="IPR020081">
    <property type="entry name" value="SsrA-bd_prot_CS"/>
</dbReference>
<dbReference type="GO" id="GO:0005829">
    <property type="term" value="C:cytosol"/>
    <property type="evidence" value="ECO:0007669"/>
    <property type="project" value="TreeGrafter"/>
</dbReference>
<dbReference type="SUPFAM" id="SSF74982">
    <property type="entry name" value="Small protein B (SmpB)"/>
    <property type="match status" value="1"/>
</dbReference>
<gene>
    <name evidence="4" type="ORF">MGWOODY_Clf2393</name>
</gene>
<dbReference type="CDD" id="cd09294">
    <property type="entry name" value="SmpB"/>
    <property type="match status" value="1"/>
</dbReference>
<accession>A0A160V7R0</accession>
<keyword evidence="1" id="KW-0963">Cytoplasm</keyword>
<name>A0A160V7R0_9ZZZZ</name>
<evidence type="ECO:0000256" key="2">
    <source>
        <dbReference type="ARBA" id="ARBA00022884"/>
    </source>
</evidence>
<dbReference type="InterPro" id="IPR000037">
    <property type="entry name" value="SsrA-bd_prot"/>
</dbReference>
<dbReference type="PROSITE" id="PS01317">
    <property type="entry name" value="SSRP"/>
    <property type="match status" value="1"/>
</dbReference>
<evidence type="ECO:0000256" key="1">
    <source>
        <dbReference type="ARBA" id="ARBA00022490"/>
    </source>
</evidence>
<dbReference type="NCBIfam" id="NF003843">
    <property type="entry name" value="PRK05422.1"/>
    <property type="match status" value="1"/>
</dbReference>
<dbReference type="PANTHER" id="PTHR30308">
    <property type="entry name" value="TMRNA-BINDING COMPONENT OF TRANS-TRANSLATION TAGGING COMPLEX"/>
    <property type="match status" value="1"/>
</dbReference>